<organism evidence="7 8">
    <name type="scientific">Amycolatopsis rhabdoformis</name>
    <dbReference type="NCBI Taxonomy" id="1448059"/>
    <lineage>
        <taxon>Bacteria</taxon>
        <taxon>Bacillati</taxon>
        <taxon>Actinomycetota</taxon>
        <taxon>Actinomycetes</taxon>
        <taxon>Pseudonocardiales</taxon>
        <taxon>Pseudonocardiaceae</taxon>
        <taxon>Amycolatopsis</taxon>
    </lineage>
</organism>
<dbReference type="PROSITE" id="PS00217">
    <property type="entry name" value="SUGAR_TRANSPORT_2"/>
    <property type="match status" value="1"/>
</dbReference>
<gene>
    <name evidence="7" type="ORF">VSH64_25870</name>
</gene>
<dbReference type="InterPro" id="IPR011701">
    <property type="entry name" value="MFS"/>
</dbReference>
<evidence type="ECO:0000313" key="7">
    <source>
        <dbReference type="EMBL" id="WSE26306.1"/>
    </source>
</evidence>
<dbReference type="PROSITE" id="PS50850">
    <property type="entry name" value="MFS"/>
    <property type="match status" value="1"/>
</dbReference>
<feature type="transmembrane region" description="Helical" evidence="5">
    <location>
        <begin position="331"/>
        <end position="352"/>
    </location>
</feature>
<feature type="transmembrane region" description="Helical" evidence="5">
    <location>
        <begin position="364"/>
        <end position="387"/>
    </location>
</feature>
<feature type="transmembrane region" description="Helical" evidence="5">
    <location>
        <begin position="103"/>
        <end position="121"/>
    </location>
</feature>
<dbReference type="Gene3D" id="1.20.1250.20">
    <property type="entry name" value="MFS general substrate transporter like domains"/>
    <property type="match status" value="1"/>
</dbReference>
<feature type="transmembrane region" description="Helical" evidence="5">
    <location>
        <begin position="133"/>
        <end position="154"/>
    </location>
</feature>
<evidence type="ECO:0000256" key="4">
    <source>
        <dbReference type="ARBA" id="ARBA00023136"/>
    </source>
</evidence>
<evidence type="ECO:0000256" key="2">
    <source>
        <dbReference type="ARBA" id="ARBA00022692"/>
    </source>
</evidence>
<feature type="transmembrane region" description="Helical" evidence="5">
    <location>
        <begin position="278"/>
        <end position="298"/>
    </location>
</feature>
<keyword evidence="2 5" id="KW-0812">Transmembrane</keyword>
<proteinExistence type="predicted"/>
<feature type="transmembrane region" description="Helical" evidence="5">
    <location>
        <begin position="73"/>
        <end position="91"/>
    </location>
</feature>
<feature type="domain" description="Major facilitator superfamily (MFS) profile" evidence="6">
    <location>
        <begin position="8"/>
        <end position="422"/>
    </location>
</feature>
<sequence length="438" mass="45058">MTRFQVLVIALCVIMNVIEGYDILVMGFAASGVRAEWGVSASAVGLLISAGLMGMAVGSTLVAPLADRIGRRPLTLVCLAVATLGMALSAATGAYGQLWACRFVTGLGVGGVMVSLPVIIAEFSSRRARGTSVAFFALGLPTGGLLGGSVAALVASHYGWRATFVSGAILSFVTAAAMLKLLPESLDFLLTRRPRGALVRVNRLLERLRLERVTELPEPAAHEVGNVRAAVLTGRNGVRSALLWLGFFALFGALYFASNWMPQLLEQSGLSARQGIGGGIMINLGGIVGSLLMTLIALRFSSRVLAVVTLAGAAVVFLAMAFVLGNLTATLVVAVVMGMLLYALGASLYALGPALYPTGVRSTALGWAVGVGRIGAIVTPLIAGVLVDAGWSGVGLFELFAIPLALAALGMVALRFVKPAPVTQPAPVSGAEQAPTSA</sequence>
<keyword evidence="3 5" id="KW-1133">Transmembrane helix</keyword>
<dbReference type="RefSeq" id="WP_326565274.1">
    <property type="nucleotide sequence ID" value="NZ_CP142149.1"/>
</dbReference>
<accession>A0ABZ1HXR2</accession>
<keyword evidence="4 5" id="KW-0472">Membrane</keyword>
<reference evidence="7 8" key="1">
    <citation type="journal article" date="2015" name="Int. J. Syst. Evol. Microbiol.">
        <title>Amycolatopsis rhabdoformis sp. nov., an actinomycete isolated from a tropical forest soil.</title>
        <authorList>
            <person name="Souza W.R."/>
            <person name="Silva R.E."/>
            <person name="Goodfellow M."/>
            <person name="Busarakam K."/>
            <person name="Figueiro F.S."/>
            <person name="Ferreira D."/>
            <person name="Rodrigues-Filho E."/>
            <person name="Moraes L.A.B."/>
            <person name="Zucchi T.D."/>
        </authorList>
    </citation>
    <scope>NUCLEOTIDE SEQUENCE [LARGE SCALE GENOMIC DNA]</scope>
    <source>
        <strain evidence="7 8">NCIMB 14900</strain>
    </source>
</reference>
<evidence type="ECO:0000259" key="6">
    <source>
        <dbReference type="PROSITE" id="PS50850"/>
    </source>
</evidence>
<dbReference type="Pfam" id="PF07690">
    <property type="entry name" value="MFS_1"/>
    <property type="match status" value="1"/>
</dbReference>
<dbReference type="Proteomes" id="UP001330812">
    <property type="component" value="Chromosome"/>
</dbReference>
<feature type="transmembrane region" description="Helical" evidence="5">
    <location>
        <begin position="305"/>
        <end position="325"/>
    </location>
</feature>
<feature type="transmembrane region" description="Helical" evidence="5">
    <location>
        <begin position="241"/>
        <end position="258"/>
    </location>
</feature>
<evidence type="ECO:0000256" key="5">
    <source>
        <dbReference type="SAM" id="Phobius"/>
    </source>
</evidence>
<dbReference type="PANTHER" id="PTHR23508">
    <property type="entry name" value="CARBOXYLIC ACID TRANSPORTER PROTEIN HOMOLOG"/>
    <property type="match status" value="1"/>
</dbReference>
<feature type="transmembrane region" description="Helical" evidence="5">
    <location>
        <begin position="44"/>
        <end position="66"/>
    </location>
</feature>
<dbReference type="InterPro" id="IPR036259">
    <property type="entry name" value="MFS_trans_sf"/>
</dbReference>
<dbReference type="SUPFAM" id="SSF103473">
    <property type="entry name" value="MFS general substrate transporter"/>
    <property type="match status" value="1"/>
</dbReference>
<dbReference type="InterPro" id="IPR020846">
    <property type="entry name" value="MFS_dom"/>
</dbReference>
<dbReference type="InterPro" id="IPR005829">
    <property type="entry name" value="Sugar_transporter_CS"/>
</dbReference>
<feature type="transmembrane region" description="Helical" evidence="5">
    <location>
        <begin position="399"/>
        <end position="417"/>
    </location>
</feature>
<comment type="subcellular location">
    <subcellularLocation>
        <location evidence="1">Cell membrane</location>
        <topology evidence="1">Multi-pass membrane protein</topology>
    </subcellularLocation>
</comment>
<keyword evidence="8" id="KW-1185">Reference proteome</keyword>
<evidence type="ECO:0000313" key="8">
    <source>
        <dbReference type="Proteomes" id="UP001330812"/>
    </source>
</evidence>
<protein>
    <submittedName>
        <fullName evidence="7">MFS transporter</fullName>
    </submittedName>
</protein>
<feature type="transmembrane region" description="Helical" evidence="5">
    <location>
        <begin position="160"/>
        <end position="182"/>
    </location>
</feature>
<name>A0ABZ1HXR2_9PSEU</name>
<evidence type="ECO:0000256" key="3">
    <source>
        <dbReference type="ARBA" id="ARBA00022989"/>
    </source>
</evidence>
<dbReference type="EMBL" id="CP142149">
    <property type="protein sequence ID" value="WSE26306.1"/>
    <property type="molecule type" value="Genomic_DNA"/>
</dbReference>
<evidence type="ECO:0000256" key="1">
    <source>
        <dbReference type="ARBA" id="ARBA00004651"/>
    </source>
</evidence>
<dbReference type="PANTHER" id="PTHR23508:SF10">
    <property type="entry name" value="CARBOXYLIC ACID TRANSPORTER PROTEIN HOMOLOG"/>
    <property type="match status" value="1"/>
</dbReference>